<accession>A0ABS5ILH2</accession>
<evidence type="ECO:0000256" key="2">
    <source>
        <dbReference type="ARBA" id="ARBA00023125"/>
    </source>
</evidence>
<dbReference type="InterPro" id="IPR018062">
    <property type="entry name" value="HTH_AraC-typ_CS"/>
</dbReference>
<dbReference type="InterPro" id="IPR037923">
    <property type="entry name" value="HTH-like"/>
</dbReference>
<dbReference type="EMBL" id="JAGTUK010000002">
    <property type="protein sequence ID" value="MBS0023695.1"/>
    <property type="molecule type" value="Genomic_DNA"/>
</dbReference>
<evidence type="ECO:0000259" key="5">
    <source>
        <dbReference type="PROSITE" id="PS01124"/>
    </source>
</evidence>
<evidence type="ECO:0000313" key="6">
    <source>
        <dbReference type="EMBL" id="MBS0023695.1"/>
    </source>
</evidence>
<name>A0ABS5ILH2_9MICO</name>
<proteinExistence type="predicted"/>
<keyword evidence="2" id="KW-0238">DNA-binding</keyword>
<keyword evidence="7" id="KW-1185">Reference proteome</keyword>
<dbReference type="Proteomes" id="UP000678243">
    <property type="component" value="Unassembled WGS sequence"/>
</dbReference>
<dbReference type="Gene3D" id="1.10.10.60">
    <property type="entry name" value="Homeodomain-like"/>
    <property type="match status" value="1"/>
</dbReference>
<sequence length="294" mass="31695">MSDSAWSPLAVAEAERVTVGAIRLSVLHAEAFRFPVPWTFPPSELPYSILRLIRSGTGEIAFDGVRHSVTAGDLVFIHEGAVLSCRATSSDFSFGSIRFSASLDAQGSVAVGIPVPAVSDAGAHPTVRANFDAVIDAWEEASVGKAMLASGHLAVVLGTAAELMADRGVTVAPPSRRRGVRAPVRARDPRIARVVDHLLLDVRRTPDVATLCALAHMSESTLRRTFKEQTGKTIVAFLREARISIAARRLAFGDDPIARIAEDVGLPDANYFARSFREVLRVTPTEYRRLTAQT</sequence>
<dbReference type="Pfam" id="PF02311">
    <property type="entry name" value="AraC_binding"/>
    <property type="match status" value="1"/>
</dbReference>
<dbReference type="PROSITE" id="PS00041">
    <property type="entry name" value="HTH_ARAC_FAMILY_1"/>
    <property type="match status" value="1"/>
</dbReference>
<dbReference type="Pfam" id="PF12833">
    <property type="entry name" value="HTH_18"/>
    <property type="match status" value="1"/>
</dbReference>
<evidence type="ECO:0000256" key="4">
    <source>
        <dbReference type="ARBA" id="ARBA00023163"/>
    </source>
</evidence>
<dbReference type="InterPro" id="IPR050204">
    <property type="entry name" value="AraC_XylS_family_regulators"/>
</dbReference>
<dbReference type="RefSeq" id="WP_211541913.1">
    <property type="nucleotide sequence ID" value="NZ_JAGTUK010000002.1"/>
</dbReference>
<dbReference type="InterPro" id="IPR003313">
    <property type="entry name" value="AraC-bd"/>
</dbReference>
<dbReference type="InterPro" id="IPR018060">
    <property type="entry name" value="HTH_AraC"/>
</dbReference>
<keyword evidence="4" id="KW-0804">Transcription</keyword>
<organism evidence="6 7">
    <name type="scientific">Microbacterium paraoxydans</name>
    <dbReference type="NCBI Taxonomy" id="199592"/>
    <lineage>
        <taxon>Bacteria</taxon>
        <taxon>Bacillati</taxon>
        <taxon>Actinomycetota</taxon>
        <taxon>Actinomycetes</taxon>
        <taxon>Micrococcales</taxon>
        <taxon>Microbacteriaceae</taxon>
        <taxon>Microbacterium</taxon>
    </lineage>
</organism>
<dbReference type="SUPFAM" id="SSF51215">
    <property type="entry name" value="Regulatory protein AraC"/>
    <property type="match status" value="1"/>
</dbReference>
<reference evidence="6 7" key="1">
    <citation type="submission" date="2021-04" db="EMBL/GenBank/DDBJ databases">
        <title>Whole genome analysis of root endophytic bacterium Microbacterium paraoxydans ku-mp colonizing RP-bio226 rice variety.</title>
        <authorList>
            <person name="Ulaganathan K."/>
            <person name="Latha B."/>
        </authorList>
    </citation>
    <scope>NUCLEOTIDE SEQUENCE [LARGE SCALE GENOMIC DNA]</scope>
    <source>
        <strain evidence="7">ku-mp</strain>
    </source>
</reference>
<dbReference type="SUPFAM" id="SSF46689">
    <property type="entry name" value="Homeodomain-like"/>
    <property type="match status" value="2"/>
</dbReference>
<keyword evidence="3" id="KW-0010">Activator</keyword>
<dbReference type="PANTHER" id="PTHR46796">
    <property type="entry name" value="HTH-TYPE TRANSCRIPTIONAL ACTIVATOR RHAS-RELATED"/>
    <property type="match status" value="1"/>
</dbReference>
<evidence type="ECO:0000256" key="3">
    <source>
        <dbReference type="ARBA" id="ARBA00023159"/>
    </source>
</evidence>
<dbReference type="SMART" id="SM00342">
    <property type="entry name" value="HTH_ARAC"/>
    <property type="match status" value="1"/>
</dbReference>
<comment type="caution">
    <text evidence="6">The sequence shown here is derived from an EMBL/GenBank/DDBJ whole genome shotgun (WGS) entry which is preliminary data.</text>
</comment>
<dbReference type="PROSITE" id="PS01124">
    <property type="entry name" value="HTH_ARAC_FAMILY_2"/>
    <property type="match status" value="1"/>
</dbReference>
<evidence type="ECO:0000313" key="7">
    <source>
        <dbReference type="Proteomes" id="UP000678243"/>
    </source>
</evidence>
<feature type="domain" description="HTH araC/xylS-type" evidence="5">
    <location>
        <begin position="192"/>
        <end position="290"/>
    </location>
</feature>
<evidence type="ECO:0000256" key="1">
    <source>
        <dbReference type="ARBA" id="ARBA00023015"/>
    </source>
</evidence>
<keyword evidence="1" id="KW-0805">Transcription regulation</keyword>
<dbReference type="InterPro" id="IPR009057">
    <property type="entry name" value="Homeodomain-like_sf"/>
</dbReference>
<gene>
    <name evidence="6" type="ORF">KE274_06190</name>
</gene>
<protein>
    <submittedName>
        <fullName evidence="6">Helix-turn-helix transcriptional regulator</fullName>
    </submittedName>
</protein>